<dbReference type="Proteomes" id="UP001221142">
    <property type="component" value="Unassembled WGS sequence"/>
</dbReference>
<accession>A0AAD7FHL3</accession>
<dbReference type="EMBL" id="JARKIF010000013">
    <property type="protein sequence ID" value="KAJ7624548.1"/>
    <property type="molecule type" value="Genomic_DNA"/>
</dbReference>
<feature type="transmembrane region" description="Helical" evidence="1">
    <location>
        <begin position="15"/>
        <end position="36"/>
    </location>
</feature>
<keyword evidence="1" id="KW-1133">Transmembrane helix</keyword>
<dbReference type="AlphaFoldDB" id="A0AAD7FHL3"/>
<evidence type="ECO:0000256" key="1">
    <source>
        <dbReference type="SAM" id="Phobius"/>
    </source>
</evidence>
<keyword evidence="1" id="KW-0472">Membrane</keyword>
<reference evidence="2" key="1">
    <citation type="submission" date="2023-03" db="EMBL/GenBank/DDBJ databases">
        <title>Massive genome expansion in bonnet fungi (Mycena s.s.) driven by repeated elements and novel gene families across ecological guilds.</title>
        <authorList>
            <consortium name="Lawrence Berkeley National Laboratory"/>
            <person name="Harder C.B."/>
            <person name="Miyauchi S."/>
            <person name="Viragh M."/>
            <person name="Kuo A."/>
            <person name="Thoen E."/>
            <person name="Andreopoulos B."/>
            <person name="Lu D."/>
            <person name="Skrede I."/>
            <person name="Drula E."/>
            <person name="Henrissat B."/>
            <person name="Morin E."/>
            <person name="Kohler A."/>
            <person name="Barry K."/>
            <person name="LaButti K."/>
            <person name="Morin E."/>
            <person name="Salamov A."/>
            <person name="Lipzen A."/>
            <person name="Mereny Z."/>
            <person name="Hegedus B."/>
            <person name="Baldrian P."/>
            <person name="Stursova M."/>
            <person name="Weitz H."/>
            <person name="Taylor A."/>
            <person name="Grigoriev I.V."/>
            <person name="Nagy L.G."/>
            <person name="Martin F."/>
            <person name="Kauserud H."/>
        </authorList>
    </citation>
    <scope>NUCLEOTIDE SEQUENCE</scope>
    <source>
        <strain evidence="2">9284</strain>
    </source>
</reference>
<evidence type="ECO:0000313" key="2">
    <source>
        <dbReference type="EMBL" id="KAJ7624548.1"/>
    </source>
</evidence>
<comment type="caution">
    <text evidence="2">The sequence shown here is derived from an EMBL/GenBank/DDBJ whole genome shotgun (WGS) entry which is preliminary data.</text>
</comment>
<evidence type="ECO:0000313" key="3">
    <source>
        <dbReference type="Proteomes" id="UP001221142"/>
    </source>
</evidence>
<gene>
    <name evidence="2" type="ORF">FB45DRAFT_1060821</name>
</gene>
<keyword evidence="1" id="KW-0812">Transmembrane</keyword>
<name>A0AAD7FHL3_9AGAR</name>
<protein>
    <submittedName>
        <fullName evidence="2">Uncharacterized protein</fullName>
    </submittedName>
</protein>
<organism evidence="2 3">
    <name type="scientific">Roridomyces roridus</name>
    <dbReference type="NCBI Taxonomy" id="1738132"/>
    <lineage>
        <taxon>Eukaryota</taxon>
        <taxon>Fungi</taxon>
        <taxon>Dikarya</taxon>
        <taxon>Basidiomycota</taxon>
        <taxon>Agaricomycotina</taxon>
        <taxon>Agaricomycetes</taxon>
        <taxon>Agaricomycetidae</taxon>
        <taxon>Agaricales</taxon>
        <taxon>Marasmiineae</taxon>
        <taxon>Mycenaceae</taxon>
        <taxon>Roridomyces</taxon>
    </lineage>
</organism>
<proteinExistence type="predicted"/>
<sequence>MSTQTGAFNVGSSVLYRYVLEGLLGAVGLIGIIIFLRSRFARPTPRTPIRVGLRDIEPKEKPRLYDIFLDLPGRELEAGKEQSPSQEWPDILPLSVWGIDPEPGHPPLAPELCASNTVSTIIAMPSITTLPGDTEDPLPYLEIGVTEVEVRYWPDESSAASDVLTK</sequence>
<keyword evidence="3" id="KW-1185">Reference proteome</keyword>